<dbReference type="AlphaFoldDB" id="A0A0R0AZM2"/>
<dbReference type="Gene3D" id="2.40.128.270">
    <property type="match status" value="1"/>
</dbReference>
<evidence type="ECO:0008006" key="6">
    <source>
        <dbReference type="Google" id="ProtNLM"/>
    </source>
</evidence>
<dbReference type="RefSeq" id="WP_057644137.1">
    <property type="nucleotide sequence ID" value="NZ_LLXU01000050.1"/>
</dbReference>
<dbReference type="InterPro" id="IPR005184">
    <property type="entry name" value="DUF306_Meta_HslJ"/>
</dbReference>
<feature type="domain" description="DUF306" evidence="2">
    <location>
        <begin position="47"/>
        <end position="159"/>
    </location>
</feature>
<organism evidence="4 5">
    <name type="scientific">Stenotrophomonas panacihumi</name>
    <dbReference type="NCBI Taxonomy" id="676599"/>
    <lineage>
        <taxon>Bacteria</taxon>
        <taxon>Pseudomonadati</taxon>
        <taxon>Pseudomonadota</taxon>
        <taxon>Gammaproteobacteria</taxon>
        <taxon>Lysobacterales</taxon>
        <taxon>Lysobacteraceae</taxon>
        <taxon>Stenotrophomonas</taxon>
    </lineage>
</organism>
<dbReference type="InterPro" id="IPR038670">
    <property type="entry name" value="HslJ-like_sf"/>
</dbReference>
<protein>
    <recommendedName>
        <fullName evidence="6">Heat-shock protein</fullName>
    </recommendedName>
</protein>
<proteinExistence type="predicted"/>
<evidence type="ECO:0000259" key="3">
    <source>
        <dbReference type="Pfam" id="PF14302"/>
    </source>
</evidence>
<dbReference type="STRING" id="676599.ARC20_04245"/>
<reference evidence="4 5" key="1">
    <citation type="submission" date="2015-10" db="EMBL/GenBank/DDBJ databases">
        <title>Genome sequencing and analysis of members of genus Stenotrophomonas.</title>
        <authorList>
            <person name="Patil P.P."/>
            <person name="Midha S."/>
            <person name="Patil P.B."/>
        </authorList>
    </citation>
    <scope>NUCLEOTIDE SEQUENCE [LARGE SCALE GENOMIC DNA]</scope>
    <source>
        <strain evidence="4 5">JCM 16536</strain>
    </source>
</reference>
<dbReference type="InterPro" id="IPR025485">
    <property type="entry name" value="DUF4377"/>
</dbReference>
<sequence length="268" mass="28816">MLTACQKQAEPPVEPVAPNTPAPTAPVATAPAASAAPAPQGDAAASLARFHWRLAEAADGRGQKLTALFAGDPPIQLDFADGRVSVDHLCNRMSGGYTLAGDKLSFGRMASTMMACTDAAKTAQERAASELLSGEYAFALDAAAPALVLTRRDGTVLRFTGEETAQSRYGEAETVFLEVAPQTKPCPHPMIKDKQCLQVREVRYDAQGLRQGAPGEWQNFYDDIEGYAHQDGVRNVLRLKRYTRPNPPADASSKVYVLDLVVETEQVK</sequence>
<name>A0A0R0AZM2_9GAMM</name>
<dbReference type="OrthoDB" id="7871744at2"/>
<dbReference type="Pfam" id="PF14302">
    <property type="entry name" value="DUF4377"/>
    <property type="match status" value="1"/>
</dbReference>
<accession>A0A0R0AZM2</accession>
<dbReference type="InterPro" id="IPR053147">
    <property type="entry name" value="Hsp_HslJ-like"/>
</dbReference>
<feature type="compositionally biased region" description="Low complexity" evidence="1">
    <location>
        <begin position="25"/>
        <end position="38"/>
    </location>
</feature>
<keyword evidence="5" id="KW-1185">Reference proteome</keyword>
<dbReference type="Proteomes" id="UP000051802">
    <property type="component" value="Unassembled WGS sequence"/>
</dbReference>
<evidence type="ECO:0000256" key="1">
    <source>
        <dbReference type="SAM" id="MobiDB-lite"/>
    </source>
</evidence>
<evidence type="ECO:0000259" key="2">
    <source>
        <dbReference type="Pfam" id="PF03724"/>
    </source>
</evidence>
<feature type="domain" description="DUF4377" evidence="3">
    <location>
        <begin position="178"/>
        <end position="263"/>
    </location>
</feature>
<feature type="compositionally biased region" description="Pro residues" evidence="1">
    <location>
        <begin position="12"/>
        <end position="24"/>
    </location>
</feature>
<comment type="caution">
    <text evidence="4">The sequence shown here is derived from an EMBL/GenBank/DDBJ whole genome shotgun (WGS) entry which is preliminary data.</text>
</comment>
<evidence type="ECO:0000313" key="5">
    <source>
        <dbReference type="Proteomes" id="UP000051802"/>
    </source>
</evidence>
<evidence type="ECO:0000313" key="4">
    <source>
        <dbReference type="EMBL" id="KRG46929.1"/>
    </source>
</evidence>
<dbReference type="EMBL" id="LLXU01000050">
    <property type="protein sequence ID" value="KRG46929.1"/>
    <property type="molecule type" value="Genomic_DNA"/>
</dbReference>
<gene>
    <name evidence="4" type="ORF">ARC20_04245</name>
</gene>
<dbReference type="Pfam" id="PF03724">
    <property type="entry name" value="META"/>
    <property type="match status" value="1"/>
</dbReference>
<dbReference type="PANTHER" id="PTHR35535">
    <property type="entry name" value="HEAT SHOCK PROTEIN HSLJ"/>
    <property type="match status" value="1"/>
</dbReference>
<dbReference type="PANTHER" id="PTHR35535:SF1">
    <property type="entry name" value="HEAT SHOCK PROTEIN HSLJ"/>
    <property type="match status" value="1"/>
</dbReference>
<feature type="region of interest" description="Disordered" evidence="1">
    <location>
        <begin position="1"/>
        <end position="38"/>
    </location>
</feature>